<evidence type="ECO:0000256" key="1">
    <source>
        <dbReference type="SAM" id="MobiDB-lite"/>
    </source>
</evidence>
<sequence length="84" mass="9555">MSYQEPERENSLLSSILLFLLFFVLFLGGIVAFSWGTLQNVWPFAIGLGLFFLSFWVPQTFLGRSDTGRKSMVKTAKRKPSGEF</sequence>
<organism evidence="3 4">
    <name type="scientific">Psychromicrobium silvestre</name>
    <dbReference type="NCBI Taxonomy" id="1645614"/>
    <lineage>
        <taxon>Bacteria</taxon>
        <taxon>Bacillati</taxon>
        <taxon>Actinomycetota</taxon>
        <taxon>Actinomycetes</taxon>
        <taxon>Micrococcales</taxon>
        <taxon>Micrococcaceae</taxon>
        <taxon>Psychromicrobium</taxon>
    </lineage>
</organism>
<dbReference type="Proteomes" id="UP000521748">
    <property type="component" value="Unassembled WGS sequence"/>
</dbReference>
<feature type="region of interest" description="Disordered" evidence="1">
    <location>
        <begin position="63"/>
        <end position="84"/>
    </location>
</feature>
<feature type="transmembrane region" description="Helical" evidence="2">
    <location>
        <begin position="41"/>
        <end position="62"/>
    </location>
</feature>
<keyword evidence="2" id="KW-0812">Transmembrane</keyword>
<accession>A0A7Y9S934</accession>
<dbReference type="AlphaFoldDB" id="A0A7Y9S934"/>
<evidence type="ECO:0000313" key="4">
    <source>
        <dbReference type="Proteomes" id="UP000521748"/>
    </source>
</evidence>
<keyword evidence="4" id="KW-1185">Reference proteome</keyword>
<evidence type="ECO:0000256" key="2">
    <source>
        <dbReference type="SAM" id="Phobius"/>
    </source>
</evidence>
<comment type="caution">
    <text evidence="3">The sequence shown here is derived from an EMBL/GenBank/DDBJ whole genome shotgun (WGS) entry which is preliminary data.</text>
</comment>
<reference evidence="3 4" key="1">
    <citation type="submission" date="2020-07" db="EMBL/GenBank/DDBJ databases">
        <title>Sequencing the genomes of 1000 actinobacteria strains.</title>
        <authorList>
            <person name="Klenk H.-P."/>
        </authorList>
    </citation>
    <scope>NUCLEOTIDE SEQUENCE [LARGE SCALE GENOMIC DNA]</scope>
    <source>
        <strain evidence="3 4">DSM 102047</strain>
    </source>
</reference>
<feature type="compositionally biased region" description="Basic residues" evidence="1">
    <location>
        <begin position="71"/>
        <end position="84"/>
    </location>
</feature>
<name>A0A7Y9S934_9MICC</name>
<dbReference type="EMBL" id="JACBYQ010000002">
    <property type="protein sequence ID" value="NYE96591.1"/>
    <property type="molecule type" value="Genomic_DNA"/>
</dbReference>
<feature type="transmembrane region" description="Helical" evidence="2">
    <location>
        <begin position="12"/>
        <end position="35"/>
    </location>
</feature>
<protein>
    <submittedName>
        <fullName evidence="3">Uncharacterized protein</fullName>
    </submittedName>
</protein>
<dbReference type="RefSeq" id="WP_218847231.1">
    <property type="nucleotide sequence ID" value="NZ_JACBYQ010000002.1"/>
</dbReference>
<proteinExistence type="predicted"/>
<evidence type="ECO:0000313" key="3">
    <source>
        <dbReference type="EMBL" id="NYE96591.1"/>
    </source>
</evidence>
<keyword evidence="2" id="KW-0472">Membrane</keyword>
<keyword evidence="2" id="KW-1133">Transmembrane helix</keyword>
<gene>
    <name evidence="3" type="ORF">FHU41_002841</name>
</gene>